<dbReference type="SFLD" id="SFLDS00003">
    <property type="entry name" value="Haloacid_Dehalogenase"/>
    <property type="match status" value="1"/>
</dbReference>
<dbReference type="Pfam" id="PF00702">
    <property type="entry name" value="Hydrolase"/>
    <property type="match status" value="1"/>
</dbReference>
<dbReference type="SFLD" id="SFLDG01129">
    <property type="entry name" value="C1.5:_HAD__Beta-PGM__Phosphata"/>
    <property type="match status" value="1"/>
</dbReference>
<dbReference type="EMBL" id="JAMJEV010000021">
    <property type="protein sequence ID" value="MDO0825171.1"/>
    <property type="molecule type" value="Genomic_DNA"/>
</dbReference>
<accession>A0ABT8QUZ7</accession>
<comment type="caution">
    <text evidence="1">The sequence shown here is derived from an EMBL/GenBank/DDBJ whole genome shotgun (WGS) entry which is preliminary data.</text>
</comment>
<dbReference type="NCBIfam" id="NF006976">
    <property type="entry name" value="PRK09449.1"/>
    <property type="match status" value="1"/>
</dbReference>
<dbReference type="Gene3D" id="1.10.150.240">
    <property type="entry name" value="Putative phosphatase, domain 2"/>
    <property type="match status" value="1"/>
</dbReference>
<organism evidence="1 2">
    <name type="scientific">Desulfosporosinus nitroreducens</name>
    <dbReference type="NCBI Taxonomy" id="2018668"/>
    <lineage>
        <taxon>Bacteria</taxon>
        <taxon>Bacillati</taxon>
        <taxon>Bacillota</taxon>
        <taxon>Clostridia</taxon>
        <taxon>Eubacteriales</taxon>
        <taxon>Desulfitobacteriaceae</taxon>
        <taxon>Desulfosporosinus</taxon>
    </lineage>
</organism>
<dbReference type="SUPFAM" id="SSF56784">
    <property type="entry name" value="HAD-like"/>
    <property type="match status" value="1"/>
</dbReference>
<dbReference type="InterPro" id="IPR006439">
    <property type="entry name" value="HAD-SF_hydro_IA"/>
</dbReference>
<evidence type="ECO:0000313" key="1">
    <source>
        <dbReference type="EMBL" id="MDO0825171.1"/>
    </source>
</evidence>
<dbReference type="PANTHER" id="PTHR47478:SF1">
    <property type="entry name" value="PYRIMIDINE 5'-NUCLEOTIDASE YJJG"/>
    <property type="match status" value="1"/>
</dbReference>
<dbReference type="PANTHER" id="PTHR47478">
    <property type="match status" value="1"/>
</dbReference>
<dbReference type="RefSeq" id="WP_302049834.1">
    <property type="nucleotide sequence ID" value="NZ_JAMJEV010000021.1"/>
</dbReference>
<dbReference type="Gene3D" id="3.40.50.1000">
    <property type="entry name" value="HAD superfamily/HAD-like"/>
    <property type="match status" value="1"/>
</dbReference>
<dbReference type="Proteomes" id="UP001176021">
    <property type="component" value="Unassembled WGS sequence"/>
</dbReference>
<dbReference type="NCBIfam" id="TIGR02254">
    <property type="entry name" value="YjjG_YfnB"/>
    <property type="match status" value="1"/>
</dbReference>
<dbReference type="InterPro" id="IPR011951">
    <property type="entry name" value="HAD-SF_hydro_IA_YjjG/PynA"/>
</dbReference>
<name>A0ABT8QUZ7_9FIRM</name>
<dbReference type="NCBIfam" id="TIGR01549">
    <property type="entry name" value="HAD-SF-IA-v1"/>
    <property type="match status" value="1"/>
</dbReference>
<dbReference type="InterPro" id="IPR023214">
    <property type="entry name" value="HAD_sf"/>
</dbReference>
<protein>
    <submittedName>
        <fullName evidence="1">YjjG family noncanonical pyrimidine nucleotidase</fullName>
    </submittedName>
</protein>
<dbReference type="InterPro" id="IPR052550">
    <property type="entry name" value="Pyrimidine_5'-ntase_YjjG"/>
</dbReference>
<dbReference type="InterPro" id="IPR023198">
    <property type="entry name" value="PGP-like_dom2"/>
</dbReference>
<proteinExistence type="predicted"/>
<evidence type="ECO:0000313" key="2">
    <source>
        <dbReference type="Proteomes" id="UP001176021"/>
    </source>
</evidence>
<gene>
    <name evidence="1" type="ORF">M8H41_20280</name>
</gene>
<dbReference type="SFLD" id="SFLDG01135">
    <property type="entry name" value="C1.5.6:_HAD__Beta-PGM__Phospha"/>
    <property type="match status" value="1"/>
</dbReference>
<keyword evidence="2" id="KW-1185">Reference proteome</keyword>
<sequence>MDRARGMLLPVGASRIDYLFRLRCNMKKYEVFLIDADGTLFDYDMAEESALKIMFRKYQFSYEENVRIKYRKINQEVWDSFEKGQIPKSEMQVLRFNQLFDALKIESDPKKFNEEYLVELGKGSFLIDGAFELCKSISDNNCKAYIVTNGISTTQKARLENSIIKPYIAKLFVSEEIGFQKPNALYFEYVFSHIPYVDKSKMIIIGDSLSADIAGGINAGIDSCWFNKFDTENNTDIAPTYEIKSLEELYKLIV</sequence>
<reference evidence="1" key="1">
    <citation type="submission" date="2022-05" db="EMBL/GenBank/DDBJ databases">
        <title>Expanded diversity of anoxic marine methylotrophy in a Black Sea sulfate reducing microorganism.</title>
        <authorList>
            <person name="Fischer P.Q."/>
            <person name="Stams A.J.M."/>
            <person name="Villanueva L."/>
            <person name="Sousa D.Z."/>
        </authorList>
    </citation>
    <scope>NUCLEOTIDE SEQUENCE</scope>
    <source>
        <strain evidence="1">P130</strain>
    </source>
</reference>
<dbReference type="InterPro" id="IPR036412">
    <property type="entry name" value="HAD-like_sf"/>
</dbReference>